<dbReference type="AlphaFoldDB" id="A0A2N8ZKE5"/>
<evidence type="ECO:0000313" key="1">
    <source>
        <dbReference type="EMBL" id="SON52346.1"/>
    </source>
</evidence>
<sequence>MQAFAKNNLYLTGCFLNYKIEIVVMLFF</sequence>
<dbReference type="EMBL" id="LT960612">
    <property type="protein sequence ID" value="SON52346.1"/>
    <property type="molecule type" value="Genomic_DNA"/>
</dbReference>
<reference evidence="1 2" key="1">
    <citation type="submission" date="2017-10" db="EMBL/GenBank/DDBJ databases">
        <authorList>
            <person name="Banno H."/>
            <person name="Chua N.-H."/>
        </authorList>
    </citation>
    <scope>NUCLEOTIDE SEQUENCE [LARGE SCALE GENOMIC DNA]</scope>
    <source>
        <strain evidence="1">Vibrio tapetis CECT4600</strain>
    </source>
</reference>
<dbReference type="KEGG" id="vta:B0735"/>
<dbReference type="Proteomes" id="UP000235828">
    <property type="component" value="Chromosome B"/>
</dbReference>
<proteinExistence type="predicted"/>
<evidence type="ECO:0000313" key="2">
    <source>
        <dbReference type="Proteomes" id="UP000235828"/>
    </source>
</evidence>
<protein>
    <submittedName>
        <fullName evidence="1">Uncharacterized protein</fullName>
    </submittedName>
</protein>
<keyword evidence="2" id="KW-1185">Reference proteome</keyword>
<accession>A0A2N8ZKE5</accession>
<name>A0A2N8ZKE5_9VIBR</name>
<gene>
    <name evidence="1" type="ORF">VTAP4600_B0735</name>
</gene>
<organism evidence="1 2">
    <name type="scientific">Vibrio tapetis subsp. tapetis</name>
    <dbReference type="NCBI Taxonomy" id="1671868"/>
    <lineage>
        <taxon>Bacteria</taxon>
        <taxon>Pseudomonadati</taxon>
        <taxon>Pseudomonadota</taxon>
        <taxon>Gammaproteobacteria</taxon>
        <taxon>Vibrionales</taxon>
        <taxon>Vibrionaceae</taxon>
        <taxon>Vibrio</taxon>
    </lineage>
</organism>